<evidence type="ECO:0000313" key="3">
    <source>
        <dbReference type="EMBL" id="BBO30599.1"/>
    </source>
</evidence>
<protein>
    <recommendedName>
        <fullName evidence="2">VanZ-like domain-containing protein</fullName>
    </recommendedName>
</protein>
<dbReference type="KEGG" id="lpav:PLANPX_0211"/>
<accession>A0A5K7XBY8</accession>
<dbReference type="Proteomes" id="UP000326837">
    <property type="component" value="Chromosome"/>
</dbReference>
<dbReference type="InterPro" id="IPR006976">
    <property type="entry name" value="VanZ-like"/>
</dbReference>
<keyword evidence="1" id="KW-0472">Membrane</keyword>
<dbReference type="NCBIfam" id="NF037970">
    <property type="entry name" value="vanZ_1"/>
    <property type="match status" value="1"/>
</dbReference>
<dbReference type="AlphaFoldDB" id="A0A5K7XBY8"/>
<evidence type="ECO:0000259" key="2">
    <source>
        <dbReference type="Pfam" id="PF04892"/>
    </source>
</evidence>
<feature type="transmembrane region" description="Helical" evidence="1">
    <location>
        <begin position="71"/>
        <end position="88"/>
    </location>
</feature>
<evidence type="ECO:0000313" key="4">
    <source>
        <dbReference type="Proteomes" id="UP000326837"/>
    </source>
</evidence>
<feature type="domain" description="VanZ-like" evidence="2">
    <location>
        <begin position="90"/>
        <end position="148"/>
    </location>
</feature>
<keyword evidence="4" id="KW-1185">Reference proteome</keyword>
<dbReference type="Pfam" id="PF04892">
    <property type="entry name" value="VanZ"/>
    <property type="match status" value="1"/>
</dbReference>
<name>A0A5K7XBY8_9BACT</name>
<keyword evidence="1" id="KW-0812">Transmembrane</keyword>
<proteinExistence type="predicted"/>
<feature type="transmembrane region" description="Helical" evidence="1">
    <location>
        <begin position="42"/>
        <end position="59"/>
    </location>
</feature>
<evidence type="ECO:0000256" key="1">
    <source>
        <dbReference type="SAM" id="Phobius"/>
    </source>
</evidence>
<dbReference type="RefSeq" id="WP_152096918.1">
    <property type="nucleotide sequence ID" value="NZ_AP021861.1"/>
</dbReference>
<keyword evidence="1" id="KW-1133">Transmembrane helix</keyword>
<dbReference type="EMBL" id="AP021861">
    <property type="protein sequence ID" value="BBO30599.1"/>
    <property type="molecule type" value="Genomic_DNA"/>
</dbReference>
<feature type="transmembrane region" description="Helical" evidence="1">
    <location>
        <begin position="100"/>
        <end position="118"/>
    </location>
</feature>
<reference evidence="4" key="1">
    <citation type="submission" date="2019-10" db="EMBL/GenBank/DDBJ databases">
        <title>Lacipirellula parvula gen. nov., sp. nov., representing a lineage of planctomycetes widespread in freshwater anoxic habitats, and description of the family Lacipirellulaceae.</title>
        <authorList>
            <person name="Dedysh S.N."/>
            <person name="Kulichevskaya I.S."/>
            <person name="Beletsky A.V."/>
            <person name="Rakitin A.L."/>
            <person name="Mardanov A.V."/>
            <person name="Ivanova A.A."/>
            <person name="Saltykova V.X."/>
            <person name="Rijpstra W.I.C."/>
            <person name="Sinninghe Damste J.S."/>
            <person name="Ravin N.V."/>
        </authorList>
    </citation>
    <scope>NUCLEOTIDE SEQUENCE [LARGE SCALE GENOMIC DNA]</scope>
    <source>
        <strain evidence="4">PX69</strain>
    </source>
</reference>
<sequence length="166" mass="18675">MANPLSDLSQLANFKMHDSSPPPNDRSPRESRFRRIASRARTLAIFYFLLLFAGTHIPSVGHSGPSFNDKWAHFGGYLVLTLCILAGWELTIGRLHARHYFAVWLAGVVYGAFDEWTQIPVGRTCDMNDWAADAMGVLSGIILYQLFRPMLFAVVSVSEEDLDKRD</sequence>
<gene>
    <name evidence="3" type="ORF">PLANPX_0211</name>
</gene>
<feature type="transmembrane region" description="Helical" evidence="1">
    <location>
        <begin position="130"/>
        <end position="147"/>
    </location>
</feature>
<organism evidence="3 4">
    <name type="scientific">Lacipirellula parvula</name>
    <dbReference type="NCBI Taxonomy" id="2650471"/>
    <lineage>
        <taxon>Bacteria</taxon>
        <taxon>Pseudomonadati</taxon>
        <taxon>Planctomycetota</taxon>
        <taxon>Planctomycetia</taxon>
        <taxon>Pirellulales</taxon>
        <taxon>Lacipirellulaceae</taxon>
        <taxon>Lacipirellula</taxon>
    </lineage>
</organism>